<evidence type="ECO:0000313" key="2">
    <source>
        <dbReference type="EMBL" id="REQ51854.1"/>
    </source>
</evidence>
<feature type="region of interest" description="Disordered" evidence="1">
    <location>
        <begin position="18"/>
        <end position="49"/>
    </location>
</feature>
<sequence length="62" mass="6865">MIGISYFVMTQLEAAVERRSRRSSRCGDRRPLDGANHHGLLGSSFLAPARPDLQAQRQALAQ</sequence>
<dbReference type="AlphaFoldDB" id="A0AB73YR65"/>
<comment type="caution">
    <text evidence="2">The sequence shown here is derived from an EMBL/GenBank/DDBJ whole genome shotgun (WGS) entry which is preliminary data.</text>
</comment>
<gene>
    <name evidence="2" type="ORF">DSJ38_11625</name>
</gene>
<evidence type="ECO:0000256" key="1">
    <source>
        <dbReference type="SAM" id="MobiDB-lite"/>
    </source>
</evidence>
<name>A0AB73YR65_MYCTX</name>
<dbReference type="Proteomes" id="UP000256381">
    <property type="component" value="Unassembled WGS sequence"/>
</dbReference>
<accession>A0AB73YR65</accession>
<protein>
    <submittedName>
        <fullName evidence="2">Uncharacterized protein</fullName>
    </submittedName>
</protein>
<dbReference type="EMBL" id="QTBD01000150">
    <property type="protein sequence ID" value="REQ51854.1"/>
    <property type="molecule type" value="Genomic_DNA"/>
</dbReference>
<feature type="compositionally biased region" description="Basic and acidic residues" evidence="1">
    <location>
        <begin position="25"/>
        <end position="36"/>
    </location>
</feature>
<proteinExistence type="predicted"/>
<evidence type="ECO:0000313" key="3">
    <source>
        <dbReference type="Proteomes" id="UP000256381"/>
    </source>
</evidence>
<organism evidence="2 3">
    <name type="scientific">Mycobacterium tuberculosis</name>
    <dbReference type="NCBI Taxonomy" id="1773"/>
    <lineage>
        <taxon>Bacteria</taxon>
        <taxon>Bacillati</taxon>
        <taxon>Actinomycetota</taxon>
        <taxon>Actinomycetes</taxon>
        <taxon>Mycobacteriales</taxon>
        <taxon>Mycobacteriaceae</taxon>
        <taxon>Mycobacterium</taxon>
        <taxon>Mycobacterium tuberculosis complex</taxon>
    </lineage>
</organism>
<reference evidence="2 3" key="1">
    <citation type="journal article" date="2017" name="N. Engl. J. Med.">
        <title>Transmission of Extensively Drug-Resistant Tuberculosis in South Africa.</title>
        <authorList>
            <person name="Shah N.S."/>
            <person name="Auld S.C."/>
            <person name="Brust J.C."/>
            <person name="Mathema B."/>
            <person name="Ismail N."/>
            <person name="Moodley P."/>
            <person name="Mlisana K."/>
            <person name="Allana S."/>
            <person name="Campbell A."/>
            <person name="Mthiyane T."/>
            <person name="Morris N."/>
            <person name="Mpangase P."/>
            <person name="van der Meulen H."/>
            <person name="Omar S.V."/>
            <person name="Brown T.S."/>
            <person name="Narechania A."/>
            <person name="Shaskina E."/>
            <person name="Kapwata T."/>
            <person name="Kreiswirth B."/>
            <person name="Gandhi N.R."/>
        </authorList>
    </citation>
    <scope>NUCLEOTIDE SEQUENCE [LARGE SCALE GENOMIC DNA]</scope>
    <source>
        <strain evidence="2 3">32301_S10</strain>
    </source>
</reference>